<dbReference type="NCBIfam" id="TIGR00792">
    <property type="entry name" value="gph"/>
    <property type="match status" value="1"/>
</dbReference>
<feature type="transmembrane region" description="Helical" evidence="1">
    <location>
        <begin position="340"/>
        <end position="364"/>
    </location>
</feature>
<dbReference type="CDD" id="cd17332">
    <property type="entry name" value="MFS_MelB_like"/>
    <property type="match status" value="1"/>
</dbReference>
<dbReference type="InterPro" id="IPR036259">
    <property type="entry name" value="MFS_trans_sf"/>
</dbReference>
<organism evidence="2 3">
    <name type="scientific">Bacillus mycoides</name>
    <dbReference type="NCBI Taxonomy" id="1405"/>
    <lineage>
        <taxon>Bacteria</taxon>
        <taxon>Bacillati</taxon>
        <taxon>Bacillota</taxon>
        <taxon>Bacilli</taxon>
        <taxon>Bacillales</taxon>
        <taxon>Bacillaceae</taxon>
        <taxon>Bacillus</taxon>
        <taxon>Bacillus cereus group</taxon>
    </lineage>
</organism>
<feature type="transmembrane region" description="Helical" evidence="1">
    <location>
        <begin position="396"/>
        <end position="413"/>
    </location>
</feature>
<feature type="transmembrane region" description="Helical" evidence="1">
    <location>
        <begin position="251"/>
        <end position="276"/>
    </location>
</feature>
<evidence type="ECO:0000313" key="3">
    <source>
        <dbReference type="Proteomes" id="UP000437562"/>
    </source>
</evidence>
<protein>
    <submittedName>
        <fullName evidence="2">Sugar (Glycoside-Pentoside-Hexuronide) transporter</fullName>
    </submittedName>
</protein>
<dbReference type="PANTHER" id="PTHR11328">
    <property type="entry name" value="MAJOR FACILITATOR SUPERFAMILY DOMAIN-CONTAINING PROTEIN"/>
    <property type="match status" value="1"/>
</dbReference>
<keyword evidence="1" id="KW-1133">Transmembrane helix</keyword>
<feature type="transmembrane region" description="Helical" evidence="1">
    <location>
        <begin position="425"/>
        <end position="448"/>
    </location>
</feature>
<dbReference type="InterPro" id="IPR039672">
    <property type="entry name" value="MFS_2"/>
</dbReference>
<dbReference type="GO" id="GO:0008643">
    <property type="term" value="P:carbohydrate transport"/>
    <property type="evidence" value="ECO:0007669"/>
    <property type="project" value="InterPro"/>
</dbReference>
<gene>
    <name evidence="2" type="ORF">BACI71_30024</name>
</gene>
<accession>A0A653W3A3</accession>
<dbReference type="GO" id="GO:0015293">
    <property type="term" value="F:symporter activity"/>
    <property type="evidence" value="ECO:0007669"/>
    <property type="project" value="InterPro"/>
</dbReference>
<name>A0A653W3A3_BACMY</name>
<dbReference type="Gene3D" id="1.20.1250.20">
    <property type="entry name" value="MFS general substrate transporter like domains"/>
    <property type="match status" value="2"/>
</dbReference>
<keyword evidence="1" id="KW-0472">Membrane</keyword>
<feature type="transmembrane region" description="Helical" evidence="1">
    <location>
        <begin position="125"/>
        <end position="147"/>
    </location>
</feature>
<dbReference type="RefSeq" id="WP_002140656.1">
    <property type="nucleotide sequence ID" value="NZ_JBNTLB010000013.1"/>
</dbReference>
<dbReference type="GO" id="GO:0006814">
    <property type="term" value="P:sodium ion transport"/>
    <property type="evidence" value="ECO:0007669"/>
    <property type="project" value="InterPro"/>
</dbReference>
<dbReference type="GO" id="GO:0005886">
    <property type="term" value="C:plasma membrane"/>
    <property type="evidence" value="ECO:0007669"/>
    <property type="project" value="TreeGrafter"/>
</dbReference>
<feature type="transmembrane region" description="Helical" evidence="1">
    <location>
        <begin position="29"/>
        <end position="53"/>
    </location>
</feature>
<feature type="transmembrane region" description="Helical" evidence="1">
    <location>
        <begin position="100"/>
        <end position="119"/>
    </location>
</feature>
<dbReference type="InterPro" id="IPR001927">
    <property type="entry name" value="Na/Gal_symport"/>
</dbReference>
<feature type="transmembrane region" description="Helical" evidence="1">
    <location>
        <begin position="168"/>
        <end position="188"/>
    </location>
</feature>
<dbReference type="PANTHER" id="PTHR11328:SF24">
    <property type="entry name" value="MAJOR FACILITATOR SUPERFAMILY (MFS) PROFILE DOMAIN-CONTAINING PROTEIN"/>
    <property type="match status" value="1"/>
</dbReference>
<keyword evidence="1" id="KW-0812">Transmembrane</keyword>
<dbReference type="Proteomes" id="UP000437562">
    <property type="component" value="Unassembled WGS sequence"/>
</dbReference>
<evidence type="ECO:0000256" key="1">
    <source>
        <dbReference type="SAM" id="Phobius"/>
    </source>
</evidence>
<evidence type="ECO:0000313" key="2">
    <source>
        <dbReference type="EMBL" id="VXC13118.1"/>
    </source>
</evidence>
<dbReference type="Pfam" id="PF13347">
    <property type="entry name" value="MFS_2"/>
    <property type="match status" value="1"/>
</dbReference>
<dbReference type="EMBL" id="CABWMC010000023">
    <property type="protein sequence ID" value="VXC13118.1"/>
    <property type="molecule type" value="Genomic_DNA"/>
</dbReference>
<feature type="transmembrane region" description="Helical" evidence="1">
    <location>
        <begin position="282"/>
        <end position="304"/>
    </location>
</feature>
<dbReference type="AlphaFoldDB" id="A0A653W3A3"/>
<sequence>MAQTSNAEKLQDANGLNQNQRPFGMRDKIGYMFGDFGNDFFFLLVASFLMVYYTDVLGISASLVGLILLIARVWDAFADVTWGRFMDTRKATKHGKYKPWFYRMSFPMVIFGILMFIQIPGMSSSFYTAFAFITYLIWGTLFSTVNMPYGSMASVISNNPIDRASLSTFRTVGAMMASLIVNAIGPIVLFVNNEASGSRFFMISLIFAVLSVICFTLSYKLTTERVTMTESQEQKLDIRSTLKGIVRNKPLIILLAASLTFLVLSFLMSAVNVYLFKNYFGFAGALSFIGIIQPVAVFILAPAVKPLVIKFGKREIAAVGLLVASIVYGSLYFMNGLSPIQFIAISSIGMFGFAIFNLVIWAFVTDAIDYQEYITGNREDATVYSIYSFARKIGQALAGGLGGVVIGAVGYNANLPEQTKETLEGIYMLGTLVPAILCFVVFLLLLVYPLNKKRLVELSEKLEIKRRAKL</sequence>
<dbReference type="SUPFAM" id="SSF103473">
    <property type="entry name" value="MFS general substrate transporter"/>
    <property type="match status" value="1"/>
</dbReference>
<proteinExistence type="predicted"/>
<reference evidence="2 3" key="1">
    <citation type="submission" date="2019-10" db="EMBL/GenBank/DDBJ databases">
        <authorList>
            <person name="Karimi E."/>
        </authorList>
    </citation>
    <scope>NUCLEOTIDE SEQUENCE [LARGE SCALE GENOMIC DNA]</scope>
    <source>
        <strain evidence="2">Bacillus sp. 71</strain>
    </source>
</reference>
<feature type="transmembrane region" description="Helical" evidence="1">
    <location>
        <begin position="200"/>
        <end position="219"/>
    </location>
</feature>
<feature type="transmembrane region" description="Helical" evidence="1">
    <location>
        <begin position="316"/>
        <end position="334"/>
    </location>
</feature>
<feature type="transmembrane region" description="Helical" evidence="1">
    <location>
        <begin position="59"/>
        <end position="80"/>
    </location>
</feature>